<dbReference type="InterPro" id="IPR001647">
    <property type="entry name" value="HTH_TetR"/>
</dbReference>
<reference evidence="6" key="2">
    <citation type="submission" date="2020-09" db="EMBL/GenBank/DDBJ databases">
        <authorList>
            <person name="Sun Q."/>
            <person name="Ohkuma M."/>
        </authorList>
    </citation>
    <scope>NUCLEOTIDE SEQUENCE</scope>
    <source>
        <strain evidence="6">JCM 4646</strain>
    </source>
</reference>
<dbReference type="Gene3D" id="1.10.10.60">
    <property type="entry name" value="Homeodomain-like"/>
    <property type="match status" value="1"/>
</dbReference>
<keyword evidence="1" id="KW-0805">Transcription regulation</keyword>
<dbReference type="Proteomes" id="UP000617734">
    <property type="component" value="Unassembled WGS sequence"/>
</dbReference>
<evidence type="ECO:0000256" key="1">
    <source>
        <dbReference type="ARBA" id="ARBA00023015"/>
    </source>
</evidence>
<feature type="DNA-binding region" description="H-T-H motif" evidence="4">
    <location>
        <begin position="37"/>
        <end position="56"/>
    </location>
</feature>
<keyword evidence="2 4" id="KW-0238">DNA-binding</keyword>
<keyword evidence="3" id="KW-0804">Transcription</keyword>
<dbReference type="Gene3D" id="1.10.357.10">
    <property type="entry name" value="Tetracycline Repressor, domain 2"/>
    <property type="match status" value="1"/>
</dbReference>
<dbReference type="GO" id="GO:0000976">
    <property type="term" value="F:transcription cis-regulatory region binding"/>
    <property type="evidence" value="ECO:0007669"/>
    <property type="project" value="TreeGrafter"/>
</dbReference>
<evidence type="ECO:0000259" key="5">
    <source>
        <dbReference type="PROSITE" id="PS50977"/>
    </source>
</evidence>
<reference evidence="6" key="1">
    <citation type="journal article" date="2014" name="Int. J. Syst. Evol. Microbiol.">
        <title>Complete genome sequence of Corynebacterium casei LMG S-19264T (=DSM 44701T), isolated from a smear-ripened cheese.</title>
        <authorList>
            <consortium name="US DOE Joint Genome Institute (JGI-PGF)"/>
            <person name="Walter F."/>
            <person name="Albersmeier A."/>
            <person name="Kalinowski J."/>
            <person name="Ruckert C."/>
        </authorList>
    </citation>
    <scope>NUCLEOTIDE SEQUENCE</scope>
    <source>
        <strain evidence="6">JCM 4646</strain>
    </source>
</reference>
<name>A0A919G2X5_9ACTN</name>
<dbReference type="SUPFAM" id="SSF46689">
    <property type="entry name" value="Homeodomain-like"/>
    <property type="match status" value="1"/>
</dbReference>
<dbReference type="Pfam" id="PF02909">
    <property type="entry name" value="TetR_C_1"/>
    <property type="match status" value="1"/>
</dbReference>
<dbReference type="Pfam" id="PF00440">
    <property type="entry name" value="TetR_N"/>
    <property type="match status" value="1"/>
</dbReference>
<keyword evidence="7" id="KW-1185">Reference proteome</keyword>
<dbReference type="SUPFAM" id="SSF48498">
    <property type="entry name" value="Tetracyclin repressor-like, C-terminal domain"/>
    <property type="match status" value="1"/>
</dbReference>
<evidence type="ECO:0000256" key="4">
    <source>
        <dbReference type="PROSITE-ProRule" id="PRU00335"/>
    </source>
</evidence>
<evidence type="ECO:0000256" key="2">
    <source>
        <dbReference type="ARBA" id="ARBA00023125"/>
    </source>
</evidence>
<dbReference type="RefSeq" id="WP_190212863.1">
    <property type="nucleotide sequence ID" value="NZ_BNBO01000028.1"/>
</dbReference>
<accession>A0A919G2X5</accession>
<dbReference type="GeneID" id="95355071"/>
<dbReference type="InterPro" id="IPR050109">
    <property type="entry name" value="HTH-type_TetR-like_transc_reg"/>
</dbReference>
<dbReference type="AlphaFoldDB" id="A0A919G2X5"/>
<dbReference type="GO" id="GO:0045892">
    <property type="term" value="P:negative regulation of DNA-templated transcription"/>
    <property type="evidence" value="ECO:0007669"/>
    <property type="project" value="InterPro"/>
</dbReference>
<organism evidence="6 7">
    <name type="scientific">Kitasatospora indigofera</name>
    <dbReference type="NCBI Taxonomy" id="67307"/>
    <lineage>
        <taxon>Bacteria</taxon>
        <taxon>Bacillati</taxon>
        <taxon>Actinomycetota</taxon>
        <taxon>Actinomycetes</taxon>
        <taxon>Kitasatosporales</taxon>
        <taxon>Streptomycetaceae</taxon>
        <taxon>Kitasatospora</taxon>
    </lineage>
</organism>
<dbReference type="PANTHER" id="PTHR30055:SF151">
    <property type="entry name" value="TRANSCRIPTIONAL REGULATORY PROTEIN"/>
    <property type="match status" value="1"/>
</dbReference>
<sequence length="230" mass="24631">MAIKKQRAARRTDALSKERIVEAAIEILDAGGEGALTFRALAAHLATGSGAIYWHVADKDDLLAAATDGVVARVVTDMTDGARPREAIRALALGLFDAIDAHPWVGTQLSRAPWLAALPQIFEGFGSRLEELGVPGSAQFDATSTLVIHVLGVAGQNAANARLHAHRTDRTAFLGSIADQWAQLDPAQYPFVRRVAAQLPVHDDREQFLAGIDLILDGIAALRQKPTPRP</sequence>
<feature type="domain" description="HTH tetR-type" evidence="5">
    <location>
        <begin position="14"/>
        <end position="74"/>
    </location>
</feature>
<dbReference type="GO" id="GO:0003700">
    <property type="term" value="F:DNA-binding transcription factor activity"/>
    <property type="evidence" value="ECO:0007669"/>
    <property type="project" value="TreeGrafter"/>
</dbReference>
<proteinExistence type="predicted"/>
<dbReference type="PANTHER" id="PTHR30055">
    <property type="entry name" value="HTH-TYPE TRANSCRIPTIONAL REGULATOR RUTR"/>
    <property type="match status" value="1"/>
</dbReference>
<evidence type="ECO:0000256" key="3">
    <source>
        <dbReference type="ARBA" id="ARBA00023163"/>
    </source>
</evidence>
<protein>
    <submittedName>
        <fullName evidence="6">TetR family transcriptional regulator</fullName>
    </submittedName>
</protein>
<dbReference type="InterPro" id="IPR036271">
    <property type="entry name" value="Tet_transcr_reg_TetR-rel_C_sf"/>
</dbReference>
<dbReference type="PROSITE" id="PS50977">
    <property type="entry name" value="HTH_TETR_2"/>
    <property type="match status" value="1"/>
</dbReference>
<dbReference type="InterPro" id="IPR004111">
    <property type="entry name" value="Repressor_TetR_C"/>
</dbReference>
<evidence type="ECO:0000313" key="7">
    <source>
        <dbReference type="Proteomes" id="UP000617734"/>
    </source>
</evidence>
<dbReference type="EMBL" id="BNBO01000028">
    <property type="protein sequence ID" value="GHH76185.1"/>
    <property type="molecule type" value="Genomic_DNA"/>
</dbReference>
<dbReference type="InterPro" id="IPR009057">
    <property type="entry name" value="Homeodomain-like_sf"/>
</dbReference>
<evidence type="ECO:0000313" key="6">
    <source>
        <dbReference type="EMBL" id="GHH76185.1"/>
    </source>
</evidence>
<comment type="caution">
    <text evidence="6">The sequence shown here is derived from an EMBL/GenBank/DDBJ whole genome shotgun (WGS) entry which is preliminary data.</text>
</comment>
<gene>
    <name evidence="6" type="ORF">GCM10018781_46920</name>
</gene>